<evidence type="ECO:0000313" key="2">
    <source>
        <dbReference type="EMBL" id="KAK1460338.1"/>
    </source>
</evidence>
<dbReference type="AlphaFoldDB" id="A0AAI9UNP2"/>
<gene>
    <name evidence="2" type="ORF">CMEL01_03337</name>
</gene>
<feature type="non-terminal residue" evidence="2">
    <location>
        <position position="1"/>
    </location>
</feature>
<dbReference type="EMBL" id="MLGG01000013">
    <property type="protein sequence ID" value="KAK1460338.1"/>
    <property type="molecule type" value="Genomic_DNA"/>
</dbReference>
<feature type="region of interest" description="Disordered" evidence="1">
    <location>
        <begin position="1"/>
        <end position="32"/>
    </location>
</feature>
<reference evidence="2 3" key="1">
    <citation type="submission" date="2016-10" db="EMBL/GenBank/DDBJ databases">
        <title>The genome sequence of Colletotrichum fioriniae PJ7.</title>
        <authorList>
            <person name="Baroncelli R."/>
        </authorList>
    </citation>
    <scope>NUCLEOTIDE SEQUENCE [LARGE SCALE GENOMIC DNA]</scope>
    <source>
        <strain evidence="2">Col 31</strain>
    </source>
</reference>
<evidence type="ECO:0000256" key="1">
    <source>
        <dbReference type="SAM" id="MobiDB-lite"/>
    </source>
</evidence>
<organism evidence="2 3">
    <name type="scientific">Colletotrichum melonis</name>
    <dbReference type="NCBI Taxonomy" id="1209925"/>
    <lineage>
        <taxon>Eukaryota</taxon>
        <taxon>Fungi</taxon>
        <taxon>Dikarya</taxon>
        <taxon>Ascomycota</taxon>
        <taxon>Pezizomycotina</taxon>
        <taxon>Sordariomycetes</taxon>
        <taxon>Hypocreomycetidae</taxon>
        <taxon>Glomerellales</taxon>
        <taxon>Glomerellaceae</taxon>
        <taxon>Colletotrichum</taxon>
        <taxon>Colletotrichum acutatum species complex</taxon>
    </lineage>
</organism>
<name>A0AAI9UNP2_9PEZI</name>
<feature type="region of interest" description="Disordered" evidence="1">
    <location>
        <begin position="54"/>
        <end position="74"/>
    </location>
</feature>
<protein>
    <submittedName>
        <fullName evidence="2">Uncharacterized protein</fullName>
    </submittedName>
</protein>
<keyword evidence="3" id="KW-1185">Reference proteome</keyword>
<evidence type="ECO:0000313" key="3">
    <source>
        <dbReference type="Proteomes" id="UP001239795"/>
    </source>
</evidence>
<accession>A0AAI9UNP2</accession>
<sequence length="74" mass="7856">QRKELLGTSGPCPSSHGAVLDDPPESEATRTRTVARSALRLHGGETCQGRLCGDKEPAEYGSPSHVQVRRVSGD</sequence>
<comment type="caution">
    <text evidence="2">The sequence shown here is derived from an EMBL/GenBank/DDBJ whole genome shotgun (WGS) entry which is preliminary data.</text>
</comment>
<dbReference type="Proteomes" id="UP001239795">
    <property type="component" value="Unassembled WGS sequence"/>
</dbReference>
<proteinExistence type="predicted"/>